<gene>
    <name evidence="1" type="ORF">BT96DRAFT_776143</name>
</gene>
<evidence type="ECO:0000313" key="2">
    <source>
        <dbReference type="Proteomes" id="UP000799118"/>
    </source>
</evidence>
<dbReference type="EMBL" id="ML769467">
    <property type="protein sequence ID" value="KAE9399590.1"/>
    <property type="molecule type" value="Genomic_DNA"/>
</dbReference>
<dbReference type="Proteomes" id="UP000799118">
    <property type="component" value="Unassembled WGS sequence"/>
</dbReference>
<reference evidence="1" key="1">
    <citation type="journal article" date="2019" name="Environ. Microbiol.">
        <title>Fungal ecological strategies reflected in gene transcription - a case study of two litter decomposers.</title>
        <authorList>
            <person name="Barbi F."/>
            <person name="Kohler A."/>
            <person name="Barry K."/>
            <person name="Baskaran P."/>
            <person name="Daum C."/>
            <person name="Fauchery L."/>
            <person name="Ihrmark K."/>
            <person name="Kuo A."/>
            <person name="LaButti K."/>
            <person name="Lipzen A."/>
            <person name="Morin E."/>
            <person name="Grigoriev I.V."/>
            <person name="Henrissat B."/>
            <person name="Lindahl B."/>
            <person name="Martin F."/>
        </authorList>
    </citation>
    <scope>NUCLEOTIDE SEQUENCE</scope>
    <source>
        <strain evidence="1">JB14</strain>
    </source>
</reference>
<organism evidence="1 2">
    <name type="scientific">Gymnopus androsaceus JB14</name>
    <dbReference type="NCBI Taxonomy" id="1447944"/>
    <lineage>
        <taxon>Eukaryota</taxon>
        <taxon>Fungi</taxon>
        <taxon>Dikarya</taxon>
        <taxon>Basidiomycota</taxon>
        <taxon>Agaricomycotina</taxon>
        <taxon>Agaricomycetes</taxon>
        <taxon>Agaricomycetidae</taxon>
        <taxon>Agaricales</taxon>
        <taxon>Marasmiineae</taxon>
        <taxon>Omphalotaceae</taxon>
        <taxon>Gymnopus</taxon>
    </lineage>
</organism>
<feature type="non-terminal residue" evidence="1">
    <location>
        <position position="98"/>
    </location>
</feature>
<name>A0A6A4HPC6_9AGAR</name>
<proteinExistence type="predicted"/>
<dbReference type="OrthoDB" id="2998440at2759"/>
<keyword evidence="2" id="KW-1185">Reference proteome</keyword>
<sequence length="98" mass="11290">KQSKGKKKLAKLKLLNKEWELMEELKPMLKNFQHVTKQLSELGCPLIADVIPVIDTLHDRLDALLNDFTKETIIRPSAAKASTIIDKYYAKMDDSKMY</sequence>
<protein>
    <submittedName>
        <fullName evidence="1">Uncharacterized protein</fullName>
    </submittedName>
</protein>
<evidence type="ECO:0000313" key="1">
    <source>
        <dbReference type="EMBL" id="KAE9399590.1"/>
    </source>
</evidence>
<accession>A0A6A4HPC6</accession>
<dbReference type="AlphaFoldDB" id="A0A6A4HPC6"/>
<feature type="non-terminal residue" evidence="1">
    <location>
        <position position="1"/>
    </location>
</feature>